<evidence type="ECO:0000256" key="10">
    <source>
        <dbReference type="ARBA" id="ARBA00022723"/>
    </source>
</evidence>
<feature type="binding site" evidence="14 15">
    <location>
        <position position="177"/>
    </location>
    <ligand>
        <name>a divalent metal cation</name>
        <dbReference type="ChEBI" id="CHEBI:60240"/>
    </ligand>
</feature>
<comment type="function">
    <text evidence="3 14 16">Endonuclease that specifically degrades the RNA of RNA-DNA hybrids.</text>
</comment>
<dbReference type="EC" id="3.1.26.4" evidence="6 14"/>
<dbReference type="PANTHER" id="PTHR10954">
    <property type="entry name" value="RIBONUCLEASE H2 SUBUNIT A"/>
    <property type="match status" value="1"/>
</dbReference>
<dbReference type="NCBIfam" id="NF000595">
    <property type="entry name" value="PRK00015.1-3"/>
    <property type="match status" value="1"/>
</dbReference>
<feature type="binding site" evidence="14 15">
    <location>
        <position position="85"/>
    </location>
    <ligand>
        <name>a divalent metal cation</name>
        <dbReference type="ChEBI" id="CHEBI:60240"/>
    </ligand>
</feature>
<keyword evidence="8 14" id="KW-0963">Cytoplasm</keyword>
<evidence type="ECO:0000256" key="3">
    <source>
        <dbReference type="ARBA" id="ARBA00004065"/>
    </source>
</evidence>
<protein>
    <recommendedName>
        <fullName evidence="7 14">Ribonuclease HII</fullName>
        <shortName evidence="14">RNase HII</shortName>
        <ecNumber evidence="6 14">3.1.26.4</ecNumber>
    </recommendedName>
</protein>
<accession>A0ABQ5JRD1</accession>
<keyword evidence="12 14" id="KW-0378">Hydrolase</keyword>
<evidence type="ECO:0000256" key="14">
    <source>
        <dbReference type="HAMAP-Rule" id="MF_00052"/>
    </source>
</evidence>
<dbReference type="InterPro" id="IPR024567">
    <property type="entry name" value="RNase_HII/HIII_dom"/>
</dbReference>
<dbReference type="CDD" id="cd07182">
    <property type="entry name" value="RNase_HII_bacteria_HII_like"/>
    <property type="match status" value="1"/>
</dbReference>
<evidence type="ECO:0000256" key="16">
    <source>
        <dbReference type="RuleBase" id="RU003515"/>
    </source>
</evidence>
<keyword evidence="10 14" id="KW-0479">Metal-binding</keyword>
<dbReference type="InterPro" id="IPR036397">
    <property type="entry name" value="RNaseH_sf"/>
</dbReference>
<comment type="cofactor">
    <cofactor evidence="2">
        <name>Mg(2+)</name>
        <dbReference type="ChEBI" id="CHEBI:18420"/>
    </cofactor>
</comment>
<proteinExistence type="inferred from homology"/>
<evidence type="ECO:0000256" key="11">
    <source>
        <dbReference type="ARBA" id="ARBA00022759"/>
    </source>
</evidence>
<evidence type="ECO:0000256" key="9">
    <source>
        <dbReference type="ARBA" id="ARBA00022722"/>
    </source>
</evidence>
<comment type="cofactor">
    <cofactor evidence="14 15">
        <name>Mn(2+)</name>
        <dbReference type="ChEBI" id="CHEBI:29035"/>
    </cofactor>
    <cofactor evidence="14 15">
        <name>Mg(2+)</name>
        <dbReference type="ChEBI" id="CHEBI:18420"/>
    </cofactor>
    <text evidence="14 15">Manganese or magnesium. Binds 1 divalent metal ion per monomer in the absence of substrate. May bind a second metal ion after substrate binding.</text>
</comment>
<comment type="subcellular location">
    <subcellularLocation>
        <location evidence="4 14">Cytoplasm</location>
    </subcellularLocation>
</comment>
<evidence type="ECO:0000256" key="12">
    <source>
        <dbReference type="ARBA" id="ARBA00022801"/>
    </source>
</evidence>
<dbReference type="HAMAP" id="MF_00052_B">
    <property type="entry name" value="RNase_HII_B"/>
    <property type="match status" value="1"/>
</dbReference>
<evidence type="ECO:0000256" key="4">
    <source>
        <dbReference type="ARBA" id="ARBA00004496"/>
    </source>
</evidence>
<dbReference type="PANTHER" id="PTHR10954:SF18">
    <property type="entry name" value="RIBONUCLEASE HII"/>
    <property type="match status" value="1"/>
</dbReference>
<feature type="binding site" evidence="14 15">
    <location>
        <position position="86"/>
    </location>
    <ligand>
        <name>a divalent metal cation</name>
        <dbReference type="ChEBI" id="CHEBI:60240"/>
    </ligand>
</feature>
<evidence type="ECO:0000256" key="7">
    <source>
        <dbReference type="ARBA" id="ARBA00019179"/>
    </source>
</evidence>
<evidence type="ECO:0000256" key="8">
    <source>
        <dbReference type="ARBA" id="ARBA00022490"/>
    </source>
</evidence>
<comment type="caution">
    <text evidence="18">The sequence shown here is derived from an EMBL/GenBank/DDBJ whole genome shotgun (WGS) entry which is preliminary data.</text>
</comment>
<sequence length="263" mass="29367">MMSDSETDKHKTIAQIKAQLDQITALDDPQLVALYQDPRKGVQRYLTVTKHRLEMTIQAQTQFEEHWLLERMAWSKGRQHVVGIDEVGRGPLAGPVVTCAIELPTDFNLTAVNDSKQLSAATREVLYPQILAQCRQVSIGVASPQKIDELNIYQATRVAMRDAVLSLAQTPDQLLIDAMQIDVPIPQEKLIKGDARSVSIGAASIVAKVYRDHLMSLYDRVYPGYHFQQNDGYGTKAHLQAIDDLGVTPIHRRSFSPVAKALR</sequence>
<evidence type="ECO:0000256" key="5">
    <source>
        <dbReference type="ARBA" id="ARBA00007383"/>
    </source>
</evidence>
<dbReference type="Gene3D" id="3.30.420.10">
    <property type="entry name" value="Ribonuclease H-like superfamily/Ribonuclease H"/>
    <property type="match status" value="1"/>
</dbReference>
<dbReference type="PROSITE" id="PS51975">
    <property type="entry name" value="RNASE_H_2"/>
    <property type="match status" value="1"/>
</dbReference>
<feature type="domain" description="RNase H type-2" evidence="17">
    <location>
        <begin position="79"/>
        <end position="263"/>
    </location>
</feature>
<comment type="similarity">
    <text evidence="5 14 16">Belongs to the RNase HII family.</text>
</comment>
<dbReference type="Proteomes" id="UP001628078">
    <property type="component" value="Unassembled WGS sequence"/>
</dbReference>
<dbReference type="NCBIfam" id="NF000594">
    <property type="entry name" value="PRK00015.1-1"/>
    <property type="match status" value="1"/>
</dbReference>
<keyword evidence="11 14" id="KW-0255">Endonuclease</keyword>
<evidence type="ECO:0000313" key="19">
    <source>
        <dbReference type="Proteomes" id="UP001628078"/>
    </source>
</evidence>
<organism evidence="18 19">
    <name type="scientific">Furfurilactobacillus curtus</name>
    <dbReference type="NCBI Taxonomy" id="1746200"/>
    <lineage>
        <taxon>Bacteria</taxon>
        <taxon>Bacillati</taxon>
        <taxon>Bacillota</taxon>
        <taxon>Bacilli</taxon>
        <taxon>Lactobacillales</taxon>
        <taxon>Lactobacillaceae</taxon>
        <taxon>Furfurilactobacillus</taxon>
    </lineage>
</organism>
<evidence type="ECO:0000313" key="18">
    <source>
        <dbReference type="EMBL" id="GKT05063.1"/>
    </source>
</evidence>
<evidence type="ECO:0000256" key="1">
    <source>
        <dbReference type="ARBA" id="ARBA00000077"/>
    </source>
</evidence>
<dbReference type="InterPro" id="IPR022898">
    <property type="entry name" value="RNase_HII"/>
</dbReference>
<dbReference type="EMBL" id="BQXO01000001">
    <property type="protein sequence ID" value="GKT05063.1"/>
    <property type="molecule type" value="Genomic_DNA"/>
</dbReference>
<keyword evidence="19" id="KW-1185">Reference proteome</keyword>
<name>A0ABQ5JRD1_9LACO</name>
<evidence type="ECO:0000256" key="6">
    <source>
        <dbReference type="ARBA" id="ARBA00012180"/>
    </source>
</evidence>
<dbReference type="SUPFAM" id="SSF53098">
    <property type="entry name" value="Ribonuclease H-like"/>
    <property type="match status" value="1"/>
</dbReference>
<reference evidence="18 19" key="1">
    <citation type="submission" date="2022-03" db="EMBL/GenBank/DDBJ databases">
        <title>Draft genome sequence of Furfurilactobacillus curtus JCM 31185.</title>
        <authorList>
            <person name="Suzuki S."/>
            <person name="Endo A."/>
            <person name="Kajikawa A."/>
        </authorList>
    </citation>
    <scope>NUCLEOTIDE SEQUENCE [LARGE SCALE GENOMIC DNA]</scope>
    <source>
        <strain evidence="18 19">JCM 31185</strain>
    </source>
</reference>
<evidence type="ECO:0000259" key="17">
    <source>
        <dbReference type="PROSITE" id="PS51975"/>
    </source>
</evidence>
<keyword evidence="13 14" id="KW-0464">Manganese</keyword>
<dbReference type="InterPro" id="IPR012337">
    <property type="entry name" value="RNaseH-like_sf"/>
</dbReference>
<dbReference type="InterPro" id="IPR001352">
    <property type="entry name" value="RNase_HII/HIII"/>
</dbReference>
<evidence type="ECO:0000256" key="2">
    <source>
        <dbReference type="ARBA" id="ARBA00001946"/>
    </source>
</evidence>
<gene>
    <name evidence="14 18" type="primary">rnhB</name>
    <name evidence="18" type="ORF">JCM31185_03520</name>
</gene>
<dbReference type="Pfam" id="PF01351">
    <property type="entry name" value="RNase_HII"/>
    <property type="match status" value="1"/>
</dbReference>
<evidence type="ECO:0000256" key="13">
    <source>
        <dbReference type="ARBA" id="ARBA00023211"/>
    </source>
</evidence>
<comment type="catalytic activity">
    <reaction evidence="1 14 15 16">
        <text>Endonucleolytic cleavage to 5'-phosphomonoester.</text>
        <dbReference type="EC" id="3.1.26.4"/>
    </reaction>
</comment>
<evidence type="ECO:0000256" key="15">
    <source>
        <dbReference type="PROSITE-ProRule" id="PRU01319"/>
    </source>
</evidence>
<keyword evidence="9 14" id="KW-0540">Nuclease</keyword>